<evidence type="ECO:0000313" key="3">
    <source>
        <dbReference type="Proteomes" id="UP000288279"/>
    </source>
</evidence>
<dbReference type="RefSeq" id="WP_126828350.1">
    <property type="nucleotide sequence ID" value="NZ_PIQG01000005.1"/>
</dbReference>
<keyword evidence="1" id="KW-0812">Transmembrane</keyword>
<feature type="transmembrane region" description="Helical" evidence="1">
    <location>
        <begin position="63"/>
        <end position="96"/>
    </location>
</feature>
<dbReference type="AlphaFoldDB" id="A0A432ZCE8"/>
<organism evidence="2 3">
    <name type="scientific">Pseudidiomarina taiwanensis</name>
    <dbReference type="NCBI Taxonomy" id="337250"/>
    <lineage>
        <taxon>Bacteria</taxon>
        <taxon>Pseudomonadati</taxon>
        <taxon>Pseudomonadota</taxon>
        <taxon>Gammaproteobacteria</taxon>
        <taxon>Alteromonadales</taxon>
        <taxon>Idiomarinaceae</taxon>
        <taxon>Pseudidiomarina</taxon>
    </lineage>
</organism>
<keyword evidence="3" id="KW-1185">Reference proteome</keyword>
<dbReference type="Proteomes" id="UP000288279">
    <property type="component" value="Unassembled WGS sequence"/>
</dbReference>
<proteinExistence type="predicted"/>
<keyword evidence="1" id="KW-0472">Membrane</keyword>
<protein>
    <submittedName>
        <fullName evidence="2">Uncharacterized protein</fullName>
    </submittedName>
</protein>
<evidence type="ECO:0000313" key="2">
    <source>
        <dbReference type="EMBL" id="RUO75560.1"/>
    </source>
</evidence>
<gene>
    <name evidence="2" type="ORF">CWI83_09235</name>
</gene>
<dbReference type="EMBL" id="PIQG01000005">
    <property type="protein sequence ID" value="RUO75560.1"/>
    <property type="molecule type" value="Genomic_DNA"/>
</dbReference>
<accession>A0A432ZCE8</accession>
<name>A0A432ZCE8_9GAMM</name>
<keyword evidence="1" id="KW-1133">Transmembrane helix</keyword>
<dbReference type="OrthoDB" id="6241396at2"/>
<evidence type="ECO:0000256" key="1">
    <source>
        <dbReference type="SAM" id="Phobius"/>
    </source>
</evidence>
<comment type="caution">
    <text evidence="2">The sequence shown here is derived from an EMBL/GenBank/DDBJ whole genome shotgun (WGS) entry which is preliminary data.</text>
</comment>
<reference evidence="2 3" key="1">
    <citation type="journal article" date="2011" name="Front. Microbiol.">
        <title>Genomic signatures of strain selection and enhancement in Bacillus atrophaeus var. globigii, a historical biowarfare simulant.</title>
        <authorList>
            <person name="Gibbons H.S."/>
            <person name="Broomall S.M."/>
            <person name="McNew L.A."/>
            <person name="Daligault H."/>
            <person name="Chapman C."/>
            <person name="Bruce D."/>
            <person name="Karavis M."/>
            <person name="Krepps M."/>
            <person name="McGregor P.A."/>
            <person name="Hong C."/>
            <person name="Park K.H."/>
            <person name="Akmal A."/>
            <person name="Feldman A."/>
            <person name="Lin J.S."/>
            <person name="Chang W.E."/>
            <person name="Higgs B.W."/>
            <person name="Demirev P."/>
            <person name="Lindquist J."/>
            <person name="Liem A."/>
            <person name="Fochler E."/>
            <person name="Read T.D."/>
            <person name="Tapia R."/>
            <person name="Johnson S."/>
            <person name="Bishop-Lilly K.A."/>
            <person name="Detter C."/>
            <person name="Han C."/>
            <person name="Sozhamannan S."/>
            <person name="Rosenzweig C.N."/>
            <person name="Skowronski E.W."/>
        </authorList>
    </citation>
    <scope>NUCLEOTIDE SEQUENCE [LARGE SCALE GENOMIC DNA]</scope>
    <source>
        <strain evidence="2 3">PIT1</strain>
    </source>
</reference>
<feature type="transmembrane region" description="Helical" evidence="1">
    <location>
        <begin position="7"/>
        <end position="29"/>
    </location>
</feature>
<feature type="transmembrane region" description="Helical" evidence="1">
    <location>
        <begin position="35"/>
        <end position="56"/>
    </location>
</feature>
<sequence length="103" mass="10949">MKSSHKFWWIVAAVIGLMLFGDEILGALAEIVGTIIGIGVSGLVMIAIAIGAFVLVTMIGGSIALALLVAAGATLFTLFSWLWPFILLAAIIYFMVRKRPKAV</sequence>